<dbReference type="InterPro" id="IPR024651">
    <property type="entry name" value="FAD-SLDH_ssu"/>
</dbReference>
<sequence length="180" mass="19362">MLYPTEESAAPLKPQLSRRVFLAGSLAAAGWVMGRQLAPLAYAADVAGMEPAKAAFMNVSQVITGRTQLDPGLSQRLYTALSENDPAFTDRIQAVHQYIVAHQIAAADLQAALDRDAKDLTTLPRQLATAWYMGIVGEGKQARCIAFEDALMYAVVSDQLKPPSYAFGGYGSWAVKPSEA</sequence>
<name>A0ABQ2GRT3_9PSED</name>
<gene>
    <name evidence="1" type="ORF">GCM10009425_19880</name>
</gene>
<dbReference type="RefSeq" id="WP_188865980.1">
    <property type="nucleotide sequence ID" value="NZ_BMNW01000004.1"/>
</dbReference>
<dbReference type="Pfam" id="PF12318">
    <property type="entry name" value="FAD-SLDH"/>
    <property type="match status" value="1"/>
</dbReference>
<dbReference type="InterPro" id="IPR006311">
    <property type="entry name" value="TAT_signal"/>
</dbReference>
<evidence type="ECO:0008006" key="3">
    <source>
        <dbReference type="Google" id="ProtNLM"/>
    </source>
</evidence>
<reference evidence="2" key="1">
    <citation type="journal article" date="2019" name="Int. J. Syst. Evol. Microbiol.">
        <title>The Global Catalogue of Microorganisms (GCM) 10K type strain sequencing project: providing services to taxonomists for standard genome sequencing and annotation.</title>
        <authorList>
            <consortium name="The Broad Institute Genomics Platform"/>
            <consortium name="The Broad Institute Genome Sequencing Center for Infectious Disease"/>
            <person name="Wu L."/>
            <person name="Ma J."/>
        </authorList>
    </citation>
    <scope>NUCLEOTIDE SEQUENCE [LARGE SCALE GENOMIC DNA]</scope>
    <source>
        <strain evidence="2">JCM 13501</strain>
    </source>
</reference>
<dbReference type="EMBL" id="BMNW01000004">
    <property type="protein sequence ID" value="GGM08646.1"/>
    <property type="molecule type" value="Genomic_DNA"/>
</dbReference>
<proteinExistence type="predicted"/>
<accession>A0ABQ2GRT3</accession>
<organism evidence="1 2">
    <name type="scientific">Pseudomonas asuensis</name>
    <dbReference type="NCBI Taxonomy" id="1825787"/>
    <lineage>
        <taxon>Bacteria</taxon>
        <taxon>Pseudomonadati</taxon>
        <taxon>Pseudomonadota</taxon>
        <taxon>Gammaproteobacteria</taxon>
        <taxon>Pseudomonadales</taxon>
        <taxon>Pseudomonadaceae</taxon>
        <taxon>Pseudomonas</taxon>
    </lineage>
</organism>
<comment type="caution">
    <text evidence="1">The sequence shown here is derived from an EMBL/GenBank/DDBJ whole genome shotgun (WGS) entry which is preliminary data.</text>
</comment>
<evidence type="ECO:0000313" key="1">
    <source>
        <dbReference type="EMBL" id="GGM08646.1"/>
    </source>
</evidence>
<evidence type="ECO:0000313" key="2">
    <source>
        <dbReference type="Proteomes" id="UP000616499"/>
    </source>
</evidence>
<dbReference type="Proteomes" id="UP000616499">
    <property type="component" value="Unassembled WGS sequence"/>
</dbReference>
<dbReference type="PROSITE" id="PS51318">
    <property type="entry name" value="TAT"/>
    <property type="match status" value="1"/>
</dbReference>
<protein>
    <recommendedName>
        <fullName evidence="3">Membrane bound FAD containing D-sorbitol dehydrogenase</fullName>
    </recommendedName>
</protein>
<keyword evidence="2" id="KW-1185">Reference proteome</keyword>